<evidence type="ECO:0000313" key="3">
    <source>
        <dbReference type="Proteomes" id="UP000504636"/>
    </source>
</evidence>
<sequence>MRALKTDSIDFSILQDWMSFCKDKHTGGCNISQQDEGRIGLKVIDCETLMLVDLGDLEYLTLSYQWGVGEKAPEYSIALPNLGSLPATIRDSITATLKLGYRYIWIDRYCIDQSNIKDAMRQIQKMDIIYRHSEATLIAVGGTGPSYGLPGVSERQRQMQYRFQFGDKEFVGPIHFVDGVVNKSRWGTRGWTFQEGALSRRRFIFTDQQVYFECHEMCCYE</sequence>
<feature type="non-terminal residue" evidence="2">
    <location>
        <position position="221"/>
    </location>
</feature>
<dbReference type="InterPro" id="IPR010730">
    <property type="entry name" value="HET"/>
</dbReference>
<protein>
    <submittedName>
        <fullName evidence="2 4">HET-domain-containing protein</fullName>
    </submittedName>
</protein>
<dbReference type="EMBL" id="MU003699">
    <property type="protein sequence ID" value="KAF2810959.1"/>
    <property type="molecule type" value="Genomic_DNA"/>
</dbReference>
<dbReference type="Proteomes" id="UP000504636">
    <property type="component" value="Unplaced"/>
</dbReference>
<accession>A0A6A6YR18</accession>
<dbReference type="RefSeq" id="XP_033577923.1">
    <property type="nucleotide sequence ID" value="XM_033715423.1"/>
</dbReference>
<evidence type="ECO:0000259" key="1">
    <source>
        <dbReference type="Pfam" id="PF06985"/>
    </source>
</evidence>
<keyword evidence="3" id="KW-1185">Reference proteome</keyword>
<evidence type="ECO:0000313" key="4">
    <source>
        <dbReference type="RefSeq" id="XP_033577923.1"/>
    </source>
</evidence>
<evidence type="ECO:0000313" key="2">
    <source>
        <dbReference type="EMBL" id="KAF2810959.1"/>
    </source>
</evidence>
<name>A0A6A6YR18_9PEZI</name>
<reference evidence="4" key="2">
    <citation type="submission" date="2020-04" db="EMBL/GenBank/DDBJ databases">
        <authorList>
            <consortium name="NCBI Genome Project"/>
        </authorList>
    </citation>
    <scope>NUCLEOTIDE SEQUENCE</scope>
    <source>
        <strain evidence="4">CBS 304.34</strain>
    </source>
</reference>
<reference evidence="4" key="3">
    <citation type="submission" date="2025-04" db="UniProtKB">
        <authorList>
            <consortium name="RefSeq"/>
        </authorList>
    </citation>
    <scope>IDENTIFICATION</scope>
    <source>
        <strain evidence="4">CBS 304.34</strain>
    </source>
</reference>
<organism evidence="2">
    <name type="scientific">Mytilinidion resinicola</name>
    <dbReference type="NCBI Taxonomy" id="574789"/>
    <lineage>
        <taxon>Eukaryota</taxon>
        <taxon>Fungi</taxon>
        <taxon>Dikarya</taxon>
        <taxon>Ascomycota</taxon>
        <taxon>Pezizomycotina</taxon>
        <taxon>Dothideomycetes</taxon>
        <taxon>Pleosporomycetidae</taxon>
        <taxon>Mytilinidiales</taxon>
        <taxon>Mytilinidiaceae</taxon>
        <taxon>Mytilinidion</taxon>
    </lineage>
</organism>
<dbReference type="GeneID" id="54456316"/>
<reference evidence="2 4" key="1">
    <citation type="journal article" date="2020" name="Stud. Mycol.">
        <title>101 Dothideomycetes genomes: a test case for predicting lifestyles and emergence of pathogens.</title>
        <authorList>
            <person name="Haridas S."/>
            <person name="Albert R."/>
            <person name="Binder M."/>
            <person name="Bloem J."/>
            <person name="Labutti K."/>
            <person name="Salamov A."/>
            <person name="Andreopoulos B."/>
            <person name="Baker S."/>
            <person name="Barry K."/>
            <person name="Bills G."/>
            <person name="Bluhm B."/>
            <person name="Cannon C."/>
            <person name="Castanera R."/>
            <person name="Culley D."/>
            <person name="Daum C."/>
            <person name="Ezra D."/>
            <person name="Gonzalez J."/>
            <person name="Henrissat B."/>
            <person name="Kuo A."/>
            <person name="Liang C."/>
            <person name="Lipzen A."/>
            <person name="Lutzoni F."/>
            <person name="Magnuson J."/>
            <person name="Mondo S."/>
            <person name="Nolan M."/>
            <person name="Ohm R."/>
            <person name="Pangilinan J."/>
            <person name="Park H.-J."/>
            <person name="Ramirez L."/>
            <person name="Alfaro M."/>
            <person name="Sun H."/>
            <person name="Tritt A."/>
            <person name="Yoshinaga Y."/>
            <person name="Zwiers L.-H."/>
            <person name="Turgeon B."/>
            <person name="Goodwin S."/>
            <person name="Spatafora J."/>
            <person name="Crous P."/>
            <person name="Grigoriev I."/>
        </authorList>
    </citation>
    <scope>NUCLEOTIDE SEQUENCE</scope>
    <source>
        <strain evidence="2 4">CBS 304.34</strain>
    </source>
</reference>
<dbReference type="Pfam" id="PF06985">
    <property type="entry name" value="HET"/>
    <property type="match status" value="1"/>
</dbReference>
<dbReference type="PANTHER" id="PTHR33112">
    <property type="entry name" value="DOMAIN PROTEIN, PUTATIVE-RELATED"/>
    <property type="match status" value="1"/>
</dbReference>
<dbReference type="PANTHER" id="PTHR33112:SF1">
    <property type="entry name" value="HETEROKARYON INCOMPATIBILITY DOMAIN-CONTAINING PROTEIN"/>
    <property type="match status" value="1"/>
</dbReference>
<dbReference type="OrthoDB" id="5428863at2759"/>
<dbReference type="AlphaFoldDB" id="A0A6A6YR18"/>
<gene>
    <name evidence="2 4" type="ORF">BDZ99DRAFT_385307</name>
</gene>
<proteinExistence type="predicted"/>
<feature type="domain" description="Heterokaryon incompatibility" evidence="1">
    <location>
        <begin position="59"/>
        <end position="195"/>
    </location>
</feature>